<evidence type="ECO:0000256" key="2">
    <source>
        <dbReference type="ARBA" id="ARBA00009622"/>
    </source>
</evidence>
<evidence type="ECO:0000256" key="3">
    <source>
        <dbReference type="ARBA" id="ARBA00022490"/>
    </source>
</evidence>
<dbReference type="SMART" id="SM00028">
    <property type="entry name" value="TPR"/>
    <property type="match status" value="3"/>
</dbReference>
<comment type="similarity">
    <text evidence="2">Belongs to the kinesin light chain family.</text>
</comment>
<dbReference type="GO" id="GO:0007018">
    <property type="term" value="P:microtubule-based movement"/>
    <property type="evidence" value="ECO:0007669"/>
    <property type="project" value="TreeGrafter"/>
</dbReference>
<keyword evidence="9" id="KW-0206">Cytoskeleton</keyword>
<reference evidence="11" key="1">
    <citation type="submission" date="2022-12" db="EMBL/GenBank/DDBJ databases">
        <authorList>
            <person name="Petersen C."/>
        </authorList>
    </citation>
    <scope>NUCLEOTIDE SEQUENCE</scope>
    <source>
        <strain evidence="11">IBT 16125</strain>
    </source>
</reference>
<keyword evidence="12" id="KW-1185">Reference proteome</keyword>
<feature type="compositionally biased region" description="Polar residues" evidence="10">
    <location>
        <begin position="183"/>
        <end position="199"/>
    </location>
</feature>
<dbReference type="Proteomes" id="UP001213681">
    <property type="component" value="Unassembled WGS sequence"/>
</dbReference>
<dbReference type="GO" id="GO:0005871">
    <property type="term" value="C:kinesin complex"/>
    <property type="evidence" value="ECO:0007669"/>
    <property type="project" value="InterPro"/>
</dbReference>
<dbReference type="GO" id="GO:0005737">
    <property type="term" value="C:cytoplasm"/>
    <property type="evidence" value="ECO:0007669"/>
    <property type="project" value="TreeGrafter"/>
</dbReference>
<name>A0AAD6G542_9EURO</name>
<keyword evidence="3" id="KW-0963">Cytoplasm</keyword>
<comment type="subcellular location">
    <subcellularLocation>
        <location evidence="1">Cytoplasm</location>
        <location evidence="1">Cytoskeleton</location>
    </subcellularLocation>
</comment>
<dbReference type="InterPro" id="IPR019734">
    <property type="entry name" value="TPR_rpt"/>
</dbReference>
<dbReference type="Gene3D" id="1.25.40.10">
    <property type="entry name" value="Tetratricopeptide repeat domain"/>
    <property type="match status" value="1"/>
</dbReference>
<dbReference type="GeneID" id="81597749"/>
<gene>
    <name evidence="11" type="ORF">N7458_004124</name>
</gene>
<evidence type="ECO:0008006" key="13">
    <source>
        <dbReference type="Google" id="ProtNLM"/>
    </source>
</evidence>
<comment type="caution">
    <text evidence="11">The sequence shown here is derived from an EMBL/GenBank/DDBJ whole genome shotgun (WGS) entry which is preliminary data.</text>
</comment>
<evidence type="ECO:0000313" key="12">
    <source>
        <dbReference type="Proteomes" id="UP001213681"/>
    </source>
</evidence>
<proteinExistence type="inferred from homology"/>
<evidence type="ECO:0000256" key="1">
    <source>
        <dbReference type="ARBA" id="ARBA00004245"/>
    </source>
</evidence>
<dbReference type="RefSeq" id="XP_056768233.1">
    <property type="nucleotide sequence ID" value="XM_056907506.1"/>
</dbReference>
<evidence type="ECO:0000256" key="6">
    <source>
        <dbReference type="ARBA" id="ARBA00022803"/>
    </source>
</evidence>
<dbReference type="InterPro" id="IPR011990">
    <property type="entry name" value="TPR-like_helical_dom_sf"/>
</dbReference>
<dbReference type="InterPro" id="IPR002151">
    <property type="entry name" value="Kinesin_light"/>
</dbReference>
<organism evidence="11 12">
    <name type="scientific">Penicillium daleae</name>
    <dbReference type="NCBI Taxonomy" id="63821"/>
    <lineage>
        <taxon>Eukaryota</taxon>
        <taxon>Fungi</taxon>
        <taxon>Dikarya</taxon>
        <taxon>Ascomycota</taxon>
        <taxon>Pezizomycotina</taxon>
        <taxon>Eurotiomycetes</taxon>
        <taxon>Eurotiomycetidae</taxon>
        <taxon>Eurotiales</taxon>
        <taxon>Aspergillaceae</taxon>
        <taxon>Penicillium</taxon>
    </lineage>
</organism>
<evidence type="ECO:0000256" key="5">
    <source>
        <dbReference type="ARBA" id="ARBA00022737"/>
    </source>
</evidence>
<dbReference type="PANTHER" id="PTHR45783:SF3">
    <property type="entry name" value="KINESIN LIGHT CHAIN"/>
    <property type="match status" value="1"/>
</dbReference>
<evidence type="ECO:0000256" key="10">
    <source>
        <dbReference type="SAM" id="MobiDB-lite"/>
    </source>
</evidence>
<dbReference type="EMBL" id="JAPVEA010000004">
    <property type="protein sequence ID" value="KAJ5455860.1"/>
    <property type="molecule type" value="Genomic_DNA"/>
</dbReference>
<evidence type="ECO:0000256" key="7">
    <source>
        <dbReference type="ARBA" id="ARBA00023054"/>
    </source>
</evidence>
<evidence type="ECO:0000256" key="8">
    <source>
        <dbReference type="ARBA" id="ARBA00023175"/>
    </source>
</evidence>
<protein>
    <recommendedName>
        <fullName evidence="13">Kinesin light chain</fullName>
    </recommendedName>
</protein>
<reference evidence="11" key="2">
    <citation type="journal article" date="2023" name="IMA Fungus">
        <title>Comparative genomic study of the Penicillium genus elucidates a diverse pangenome and 15 lateral gene transfer events.</title>
        <authorList>
            <person name="Petersen C."/>
            <person name="Sorensen T."/>
            <person name="Nielsen M.R."/>
            <person name="Sondergaard T.E."/>
            <person name="Sorensen J.L."/>
            <person name="Fitzpatrick D.A."/>
            <person name="Frisvad J.C."/>
            <person name="Nielsen K.L."/>
        </authorList>
    </citation>
    <scope>NUCLEOTIDE SEQUENCE</scope>
    <source>
        <strain evidence="11">IBT 16125</strain>
    </source>
</reference>
<keyword evidence="7" id="KW-0175">Coiled coil</keyword>
<keyword evidence="5" id="KW-0677">Repeat</keyword>
<evidence type="ECO:0000256" key="4">
    <source>
        <dbReference type="ARBA" id="ARBA00022701"/>
    </source>
</evidence>
<dbReference type="PANTHER" id="PTHR45783">
    <property type="entry name" value="KINESIN LIGHT CHAIN"/>
    <property type="match status" value="1"/>
</dbReference>
<keyword evidence="6" id="KW-0802">TPR repeat</keyword>
<evidence type="ECO:0000256" key="9">
    <source>
        <dbReference type="ARBA" id="ARBA00023212"/>
    </source>
</evidence>
<dbReference type="SUPFAM" id="SSF48452">
    <property type="entry name" value="TPR-like"/>
    <property type="match status" value="1"/>
</dbReference>
<feature type="region of interest" description="Disordered" evidence="10">
    <location>
        <begin position="170"/>
        <end position="228"/>
    </location>
</feature>
<keyword evidence="8" id="KW-0505">Motor protein</keyword>
<evidence type="ECO:0000313" key="11">
    <source>
        <dbReference type="EMBL" id="KAJ5455860.1"/>
    </source>
</evidence>
<dbReference type="AlphaFoldDB" id="A0AAD6G542"/>
<keyword evidence="4" id="KW-0493">Microtubule</keyword>
<dbReference type="Pfam" id="PF13424">
    <property type="entry name" value="TPR_12"/>
    <property type="match status" value="2"/>
</dbReference>
<feature type="compositionally biased region" description="Basic and acidic residues" evidence="10">
    <location>
        <begin position="219"/>
        <end position="228"/>
    </location>
</feature>
<sequence>MYQRVLEGREKVFGPEHPNTLNAVTDLGVLLQRKGKYEEAEPMHRRDLEGSEKALGLEHPDTFISVDNLGMLLQRMGNYEEAEPLHRRALEGREKALGFEHPDTLSSVNNLGVLLQDQGKDEEAEAMYRRALEAYQKTLGPEHPDTLACRKNIARSRKLLRWAQHVLTTQSVEDPSDEHPSVEETSTLAPKQNKPSTPAQKFLENHPLFRGSRSAQAVPRRDDLDEVD</sequence>
<accession>A0AAD6G542</accession>
<dbReference type="GO" id="GO:0019894">
    <property type="term" value="F:kinesin binding"/>
    <property type="evidence" value="ECO:0007669"/>
    <property type="project" value="TreeGrafter"/>
</dbReference>
<dbReference type="GO" id="GO:0005874">
    <property type="term" value="C:microtubule"/>
    <property type="evidence" value="ECO:0007669"/>
    <property type="project" value="UniProtKB-KW"/>
</dbReference>